<sequence>MICPSCCEQAKQLQSSLAEKLLPQPITMGSTAGDTWMREFEDAMRLADEIMSKIQEASDLARAGKDASRSVSSTRRSITRLNAKADRLDALLKEGPEKAGVSERELYRRQDMVVGIRYRAKSQAATLTQIGNSADRGALLPSSSQPAETDRTAGLENQGIVGLQKQIMKEQDDQLDELAQTVSSTHHIALAVNDELDLHTQLLDDIDRDLDSTRSRVKNVRDKLTRLSRQSGRSCSYVCLFLTMIGIIIVLLVLMDVLKWF</sequence>
<keyword evidence="2" id="KW-0813">Transport</keyword>
<dbReference type="OrthoDB" id="428895at2759"/>
<keyword evidence="3 8" id="KW-0812">Transmembrane</keyword>
<evidence type="ECO:0000256" key="2">
    <source>
        <dbReference type="ARBA" id="ARBA00022448"/>
    </source>
</evidence>
<reference evidence="10 11" key="1">
    <citation type="journal article" date="2014" name="Nat. Commun.">
        <title>Klebsormidium flaccidum genome reveals primary factors for plant terrestrial adaptation.</title>
        <authorList>
            <person name="Hori K."/>
            <person name="Maruyama F."/>
            <person name="Fujisawa T."/>
            <person name="Togashi T."/>
            <person name="Yamamoto N."/>
            <person name="Seo M."/>
            <person name="Sato S."/>
            <person name="Yamada T."/>
            <person name="Mori H."/>
            <person name="Tajima N."/>
            <person name="Moriyama T."/>
            <person name="Ikeuchi M."/>
            <person name="Watanabe M."/>
            <person name="Wada H."/>
            <person name="Kobayashi K."/>
            <person name="Saito M."/>
            <person name="Masuda T."/>
            <person name="Sasaki-Sekimoto Y."/>
            <person name="Mashiguchi K."/>
            <person name="Awai K."/>
            <person name="Shimojima M."/>
            <person name="Masuda S."/>
            <person name="Iwai M."/>
            <person name="Nobusawa T."/>
            <person name="Narise T."/>
            <person name="Kondo S."/>
            <person name="Saito H."/>
            <person name="Sato R."/>
            <person name="Murakawa M."/>
            <person name="Ihara Y."/>
            <person name="Oshima-Yamada Y."/>
            <person name="Ohtaka K."/>
            <person name="Satoh M."/>
            <person name="Sonobe K."/>
            <person name="Ishii M."/>
            <person name="Ohtani R."/>
            <person name="Kanamori-Sato M."/>
            <person name="Honoki R."/>
            <person name="Miyazaki D."/>
            <person name="Mochizuki H."/>
            <person name="Umetsu J."/>
            <person name="Higashi K."/>
            <person name="Shibata D."/>
            <person name="Kamiya Y."/>
            <person name="Sato N."/>
            <person name="Nakamura Y."/>
            <person name="Tabata S."/>
            <person name="Ida S."/>
            <person name="Kurokawa K."/>
            <person name="Ohta H."/>
        </authorList>
    </citation>
    <scope>NUCLEOTIDE SEQUENCE [LARGE SCALE GENOMIC DNA]</scope>
    <source>
        <strain evidence="10 11">NIES-2285</strain>
    </source>
</reference>
<keyword evidence="7" id="KW-0175">Coiled coil</keyword>
<dbReference type="Proteomes" id="UP000054558">
    <property type="component" value="Unassembled WGS sequence"/>
</dbReference>
<evidence type="ECO:0000259" key="9">
    <source>
        <dbReference type="PROSITE" id="PS50192"/>
    </source>
</evidence>
<feature type="coiled-coil region" evidence="7">
    <location>
        <begin position="203"/>
        <end position="230"/>
    </location>
</feature>
<evidence type="ECO:0000256" key="6">
    <source>
        <dbReference type="ARBA" id="ARBA00023136"/>
    </source>
</evidence>
<dbReference type="EMBL" id="DF237165">
    <property type="protein sequence ID" value="GAQ84994.1"/>
    <property type="molecule type" value="Genomic_DNA"/>
</dbReference>
<evidence type="ECO:0000313" key="11">
    <source>
        <dbReference type="Proteomes" id="UP000054558"/>
    </source>
</evidence>
<gene>
    <name evidence="10" type="ORF">KFL_002160040</name>
</gene>
<keyword evidence="5 8" id="KW-1133">Transmembrane helix</keyword>
<dbReference type="GO" id="GO:0016020">
    <property type="term" value="C:membrane"/>
    <property type="evidence" value="ECO:0007669"/>
    <property type="project" value="UniProtKB-SubCell"/>
</dbReference>
<evidence type="ECO:0000256" key="8">
    <source>
        <dbReference type="SAM" id="Phobius"/>
    </source>
</evidence>
<feature type="domain" description="T-SNARE coiled-coil homology" evidence="9">
    <location>
        <begin position="165"/>
        <end position="227"/>
    </location>
</feature>
<keyword evidence="11" id="KW-1185">Reference proteome</keyword>
<dbReference type="GO" id="GO:0015031">
    <property type="term" value="P:protein transport"/>
    <property type="evidence" value="ECO:0007669"/>
    <property type="project" value="UniProtKB-KW"/>
</dbReference>
<dbReference type="AlphaFoldDB" id="A0A1Y1I252"/>
<dbReference type="CDD" id="cd15841">
    <property type="entry name" value="SNARE_Qc"/>
    <property type="match status" value="1"/>
</dbReference>
<evidence type="ECO:0000256" key="1">
    <source>
        <dbReference type="ARBA" id="ARBA00004167"/>
    </source>
</evidence>
<accession>A0A1Y1I252</accession>
<protein>
    <recommendedName>
        <fullName evidence="9">t-SNARE coiled-coil homology domain-containing protein</fullName>
    </recommendedName>
</protein>
<organism evidence="10 11">
    <name type="scientific">Klebsormidium nitens</name>
    <name type="common">Green alga</name>
    <name type="synonym">Ulothrix nitens</name>
    <dbReference type="NCBI Taxonomy" id="105231"/>
    <lineage>
        <taxon>Eukaryota</taxon>
        <taxon>Viridiplantae</taxon>
        <taxon>Streptophyta</taxon>
        <taxon>Klebsormidiophyceae</taxon>
        <taxon>Klebsormidiales</taxon>
        <taxon>Klebsormidiaceae</taxon>
        <taxon>Klebsormidium</taxon>
    </lineage>
</organism>
<dbReference type="PROSITE" id="PS50192">
    <property type="entry name" value="T_SNARE"/>
    <property type="match status" value="1"/>
</dbReference>
<dbReference type="Pfam" id="PF05739">
    <property type="entry name" value="SNARE"/>
    <property type="match status" value="1"/>
</dbReference>
<proteinExistence type="predicted"/>
<keyword evidence="6 8" id="KW-0472">Membrane</keyword>
<dbReference type="SUPFAM" id="SSF58038">
    <property type="entry name" value="SNARE fusion complex"/>
    <property type="match status" value="1"/>
</dbReference>
<evidence type="ECO:0000256" key="4">
    <source>
        <dbReference type="ARBA" id="ARBA00022927"/>
    </source>
</evidence>
<evidence type="ECO:0000313" key="10">
    <source>
        <dbReference type="EMBL" id="GAQ84994.1"/>
    </source>
</evidence>
<feature type="transmembrane region" description="Helical" evidence="8">
    <location>
        <begin position="235"/>
        <end position="255"/>
    </location>
</feature>
<dbReference type="InterPro" id="IPR000727">
    <property type="entry name" value="T_SNARE_dom"/>
</dbReference>
<comment type="subcellular location">
    <subcellularLocation>
        <location evidence="1">Membrane</location>
        <topology evidence="1">Single-pass membrane protein</topology>
    </subcellularLocation>
</comment>
<evidence type="ECO:0000256" key="7">
    <source>
        <dbReference type="SAM" id="Coils"/>
    </source>
</evidence>
<dbReference type="STRING" id="105231.A0A1Y1I252"/>
<keyword evidence="4" id="KW-0653">Protein transport</keyword>
<dbReference type="GO" id="GO:0005737">
    <property type="term" value="C:cytoplasm"/>
    <property type="evidence" value="ECO:0007669"/>
    <property type="project" value="UniProtKB-ARBA"/>
</dbReference>
<evidence type="ECO:0000256" key="3">
    <source>
        <dbReference type="ARBA" id="ARBA00022692"/>
    </source>
</evidence>
<evidence type="ECO:0000256" key="5">
    <source>
        <dbReference type="ARBA" id="ARBA00022989"/>
    </source>
</evidence>
<dbReference type="Gene3D" id="1.20.5.110">
    <property type="match status" value="1"/>
</dbReference>
<name>A0A1Y1I252_KLENI</name>
<dbReference type="PANTHER" id="PTHR12791">
    <property type="entry name" value="GOLGI SNARE BET1-RELATED"/>
    <property type="match status" value="1"/>
</dbReference>
<dbReference type="GO" id="GO:0012505">
    <property type="term" value="C:endomembrane system"/>
    <property type="evidence" value="ECO:0007669"/>
    <property type="project" value="UniProtKB-ARBA"/>
</dbReference>
<dbReference type="OMA" id="DSTCYIA"/>
<dbReference type="SMART" id="SM00397">
    <property type="entry name" value="t_SNARE"/>
    <property type="match status" value="1"/>
</dbReference>